<sequence length="84" mass="9351">MTTYVFKISATDEKVEVEYPTKFDNYSAQNFTGLVALCAAVLTSSFLKEISANIESDPKGFLDSALSIMKKVNEEFKTDDEVQP</sequence>
<reference evidence="1" key="1">
    <citation type="journal article" date="2021" name="Proc. Natl. Acad. Sci. U.S.A.">
        <title>A Catalog of Tens of Thousands of Viruses from Human Metagenomes Reveals Hidden Associations with Chronic Diseases.</title>
        <authorList>
            <person name="Tisza M.J."/>
            <person name="Buck C.B."/>
        </authorList>
    </citation>
    <scope>NUCLEOTIDE SEQUENCE</scope>
    <source>
        <strain evidence="1">CtYgF8</strain>
    </source>
</reference>
<evidence type="ECO:0000313" key="1">
    <source>
        <dbReference type="EMBL" id="DAD94960.1"/>
    </source>
</evidence>
<accession>A0A8S5NL48</accession>
<protein>
    <submittedName>
        <fullName evidence="1">Uncharacterized protein</fullName>
    </submittedName>
</protein>
<organism evidence="1">
    <name type="scientific">Siphoviridae sp. ctYgF8</name>
    <dbReference type="NCBI Taxonomy" id="2826378"/>
    <lineage>
        <taxon>Viruses</taxon>
        <taxon>Duplodnaviria</taxon>
        <taxon>Heunggongvirae</taxon>
        <taxon>Uroviricota</taxon>
        <taxon>Caudoviricetes</taxon>
    </lineage>
</organism>
<dbReference type="EMBL" id="BK015186">
    <property type="protein sequence ID" value="DAD94960.1"/>
    <property type="molecule type" value="Genomic_DNA"/>
</dbReference>
<name>A0A8S5NL48_9CAUD</name>
<proteinExistence type="predicted"/>